<dbReference type="Proteomes" id="UP000075670">
    <property type="component" value="Unassembled WGS sequence"/>
</dbReference>
<dbReference type="EC" id="2.4.1.-" evidence="3"/>
<feature type="repeat" description="TPR" evidence="1">
    <location>
        <begin position="788"/>
        <end position="821"/>
    </location>
</feature>
<comment type="caution">
    <text evidence="3">The sequence shown here is derived from an EMBL/GenBank/DDBJ whole genome shotgun (WGS) entry which is preliminary data.</text>
</comment>
<dbReference type="Pfam" id="PF13181">
    <property type="entry name" value="TPR_8"/>
    <property type="match status" value="1"/>
</dbReference>
<dbReference type="Pfam" id="PF14559">
    <property type="entry name" value="TPR_19"/>
    <property type="match status" value="1"/>
</dbReference>
<dbReference type="InterPro" id="IPR011990">
    <property type="entry name" value="TPR-like_helical_dom_sf"/>
</dbReference>
<name>A0A151AYG3_9FIRM</name>
<dbReference type="InterPro" id="IPR019734">
    <property type="entry name" value="TPR_rpt"/>
</dbReference>
<dbReference type="InterPro" id="IPR029044">
    <property type="entry name" value="Nucleotide-diphossugar_trans"/>
</dbReference>
<reference evidence="3 4" key="1">
    <citation type="submission" date="2016-02" db="EMBL/GenBank/DDBJ databases">
        <title>Genome sequence of Moorella mulderi DSM 14980.</title>
        <authorList>
            <person name="Poehlein A."/>
            <person name="Daniel R."/>
        </authorList>
    </citation>
    <scope>NUCLEOTIDE SEQUENCE [LARGE SCALE GENOMIC DNA]</scope>
    <source>
        <strain evidence="3 4">DSM 14980</strain>
    </source>
</reference>
<dbReference type="Gene3D" id="1.25.40.10">
    <property type="entry name" value="Tetratricopeptide repeat domain"/>
    <property type="match status" value="4"/>
</dbReference>
<dbReference type="CDD" id="cd02511">
    <property type="entry name" value="Beta4Glucosyltransferase"/>
    <property type="match status" value="1"/>
</dbReference>
<dbReference type="OrthoDB" id="9815923at2"/>
<dbReference type="PROSITE" id="PS50005">
    <property type="entry name" value="TPR"/>
    <property type="match status" value="3"/>
</dbReference>
<evidence type="ECO:0000313" key="3">
    <source>
        <dbReference type="EMBL" id="KYH32688.1"/>
    </source>
</evidence>
<dbReference type="AlphaFoldDB" id="A0A151AYG3"/>
<feature type="domain" description="Glycosyltransferase 2-like" evidence="2">
    <location>
        <begin position="175"/>
        <end position="292"/>
    </location>
</feature>
<dbReference type="EMBL" id="LTBC01000003">
    <property type="protein sequence ID" value="KYH32688.1"/>
    <property type="molecule type" value="Genomic_DNA"/>
</dbReference>
<dbReference type="InterPro" id="IPR001173">
    <property type="entry name" value="Glyco_trans_2-like"/>
</dbReference>
<feature type="repeat" description="TPR" evidence="1">
    <location>
        <begin position="754"/>
        <end position="787"/>
    </location>
</feature>
<proteinExistence type="predicted"/>
<keyword evidence="4" id="KW-1185">Reference proteome</keyword>
<organism evidence="3 4">
    <name type="scientific">Moorella mulderi DSM 14980</name>
    <dbReference type="NCBI Taxonomy" id="1122241"/>
    <lineage>
        <taxon>Bacteria</taxon>
        <taxon>Bacillati</taxon>
        <taxon>Bacillota</taxon>
        <taxon>Clostridia</taxon>
        <taxon>Neomoorellales</taxon>
        <taxon>Neomoorellaceae</taxon>
        <taxon>Neomoorella</taxon>
    </lineage>
</organism>
<dbReference type="Pfam" id="PF13432">
    <property type="entry name" value="TPR_16"/>
    <property type="match status" value="1"/>
</dbReference>
<keyword evidence="1" id="KW-0802">TPR repeat</keyword>
<dbReference type="PANTHER" id="PTHR43630">
    <property type="entry name" value="POLY-BETA-1,6-N-ACETYL-D-GLUCOSAMINE SYNTHASE"/>
    <property type="match status" value="1"/>
</dbReference>
<dbReference type="RefSeq" id="WP_062282987.1">
    <property type="nucleotide sequence ID" value="NZ_LTBC01000003.1"/>
</dbReference>
<feature type="repeat" description="TPR" evidence="1">
    <location>
        <begin position="647"/>
        <end position="680"/>
    </location>
</feature>
<dbReference type="PATRIC" id="fig|1122241.3.peg.1354"/>
<gene>
    <name evidence="3" type="primary">sunS</name>
    <name evidence="3" type="ORF">MOMUL_12900</name>
</gene>
<dbReference type="GO" id="GO:0016757">
    <property type="term" value="F:glycosyltransferase activity"/>
    <property type="evidence" value="ECO:0007669"/>
    <property type="project" value="UniProtKB-KW"/>
</dbReference>
<dbReference type="Pfam" id="PF00535">
    <property type="entry name" value="Glycos_transf_2"/>
    <property type="match status" value="1"/>
</dbReference>
<dbReference type="SUPFAM" id="SSF53448">
    <property type="entry name" value="Nucleotide-diphospho-sugar transferases"/>
    <property type="match status" value="1"/>
</dbReference>
<evidence type="ECO:0000256" key="1">
    <source>
        <dbReference type="PROSITE-ProRule" id="PRU00339"/>
    </source>
</evidence>
<keyword evidence="3" id="KW-0808">Transferase</keyword>
<accession>A0A151AYG3</accession>
<dbReference type="SUPFAM" id="SSF48452">
    <property type="entry name" value="TPR-like"/>
    <property type="match status" value="2"/>
</dbReference>
<sequence>MTDTRAFLLILDGEEKKVLKKLDGAGFEDVQLYFPLLPQPGGTKRTAWWAAAARLFNSLGAGTGNRVFYWGPSRFLSNFLHHLDAGRGEAFVWSHWERVPIDGVSRFYGALGAYLPEEAASVTLPTHLGNRFFANLLEEELAKAGNTLTHRGRPWPSPEEELATAKGSARLTLALIAKDEEEFLAGCLEQALPYVDDIVVVDTGSHDRTVEIARAYGARVIEYEWSNDFAAARNVYLEEITDGWIVTLDADEYLTPEAGIALRRLAEKGEPKVYYLRTYNYHNEIVPHFSDQANIRMIWRAEDLRYTGKIHEQLQTSLPRELFGGPIVLHYGYLPSVSMRKGKLVRNAGILDETTKEGTAFDWYNKGLNLMAMNKPAEALEALEKYLAMEAPESAQYRPSVYWHAARAALACGRREVALEYAEKACQVPMPECYFTKGQILEALGRTDEAIAAYREAASLPDPPASIFQLFNQSDSTIKLWRAGIAAAALLEKEKRYTEAEQEYRKVLQGDMANLPALVGLARVKRLQGRCREGLKWSRRAVEISPQAPEAHVEYIEGLLQEGELAAAWDHLNASELPEGLRYDLYLGFGDVAVDRENFSLALGAAEEALKANSSSVPALVLKARSLKELGRLEEAAEILENAPVHPEIENERGCLALARGALDEAEGYFRQVLAQDPDHAAAATNLAQVLVLKGKVEEALAVVYPLATLNRKQPSIRAMLLAARCLNSLQRYLEALNLLSFIETGGMKSKELVEWHLVRGNAYFGLEDWNMAADCYFEAYSLNPNDPELLYRIGLLMVKLERWEDAENAFAGVLRFEPGNKDACTLLEIARNMRALGVRWKEL</sequence>
<evidence type="ECO:0000259" key="2">
    <source>
        <dbReference type="Pfam" id="PF00535"/>
    </source>
</evidence>
<dbReference type="PANTHER" id="PTHR43630:SF2">
    <property type="entry name" value="GLYCOSYLTRANSFERASE"/>
    <property type="match status" value="1"/>
</dbReference>
<protein>
    <submittedName>
        <fullName evidence="3">SPBc2 prophage-derived glycosyltransferase SunS</fullName>
        <ecNumber evidence="3">2.4.1.-</ecNumber>
    </submittedName>
</protein>
<dbReference type="Gene3D" id="3.90.550.10">
    <property type="entry name" value="Spore Coat Polysaccharide Biosynthesis Protein SpsA, Chain A"/>
    <property type="match status" value="1"/>
</dbReference>
<keyword evidence="3" id="KW-0328">Glycosyltransferase</keyword>
<dbReference type="SMART" id="SM00028">
    <property type="entry name" value="TPR"/>
    <property type="match status" value="7"/>
</dbReference>
<evidence type="ECO:0000313" key="4">
    <source>
        <dbReference type="Proteomes" id="UP000075670"/>
    </source>
</evidence>